<dbReference type="Proteomes" id="UP001231649">
    <property type="component" value="Chromosome 16"/>
</dbReference>
<dbReference type="EMBL" id="CM056792">
    <property type="protein sequence ID" value="KAJ8721773.1"/>
    <property type="molecule type" value="Genomic_DNA"/>
</dbReference>
<protein>
    <submittedName>
        <fullName evidence="1">Uncharacterized protein</fullName>
    </submittedName>
</protein>
<reference evidence="1" key="1">
    <citation type="submission" date="2023-03" db="EMBL/GenBank/DDBJ databases">
        <title>Chromosome-level genomes of two armyworms, Mythimna separata and Mythimna loreyi, provide insights into the biosynthesis and reception of sex pheromones.</title>
        <authorList>
            <person name="Zhao H."/>
        </authorList>
    </citation>
    <scope>NUCLEOTIDE SEQUENCE</scope>
    <source>
        <strain evidence="1">BeijingLab</strain>
    </source>
</reference>
<evidence type="ECO:0000313" key="1">
    <source>
        <dbReference type="EMBL" id="KAJ8721773.1"/>
    </source>
</evidence>
<comment type="caution">
    <text evidence="1">The sequence shown here is derived from an EMBL/GenBank/DDBJ whole genome shotgun (WGS) entry which is preliminary data.</text>
</comment>
<accession>A0ACC2QS93</accession>
<sequence length="796" mass="90163">MYSLAIATILVVDTRRETVAMGAQKYIFLISIVLNGVYGHGRLKDGRAADVRSGFDQDLYESVLDPEQCQAQLSYLANSNLRNLFIDASGKPPSGFLEGNWNDLGDYHQCLKINQVENDMRFQGKYCTLRIPINQNPIEGTPTWPTELPTLPSTFPTFPSDFTFPTAPTTPTTVPNTASTSDPTLAPTTGPTLAPTGTTDDWLEWTIAPDSFNIKQAKTLEKFSSLRNYVFGITGMGEPIESRIFPIYIAASMRSVIAVCVPRVCTATEAVDFIQSRIAFLNFTYDEYYCRLPDDKPFVAADYVAISIFSFIGLLLILSTSYDLIQTFLYKRESSRLNPIFVSFSIYTNTRRFLSFKSTPGALECVDGIRAISMMWVVVGHTYCMTLLGFVHNVADTMTWISSFSATWINSAPITVDTFFMLSGVLAVYTVIGKITRMRFIKTIHLFYLNRLLRMFPLLAALVLLQASLFNHVSDGPYWLNQAHAAENCRTYWWAALLHIQNYVNPLEICLAQTWYLSVDMQLYIICPIVLVFMFGRERIAWCALTAIVLLSLLSSSLYSFLFDFSAALANPARIADFQRYVQRYYLNTLTRAPPFFIGMIYGYLLYLCKDKKIRISKINVAILWFLSFAMMAFCIFTIYPVMQTDHTAQVFDNFLNAYMRAIWAIGLGWVIFGCVHGYGGPINWFLSLQMWKLPARLSYAVYLVHLPIIYVSTGTWVKTYYFTDGNNIYRFISDLSLAFIFAFILCITIDAPCSTLQKLLMNGGKKRPQQKPAVVAEESPEVVSARNDRFIKTTL</sequence>
<name>A0ACC2QS93_9NEOP</name>
<evidence type="ECO:0000313" key="2">
    <source>
        <dbReference type="Proteomes" id="UP001231649"/>
    </source>
</evidence>
<proteinExistence type="predicted"/>
<gene>
    <name evidence="1" type="ORF">PYW08_004175</name>
</gene>
<keyword evidence="2" id="KW-1185">Reference proteome</keyword>
<organism evidence="1 2">
    <name type="scientific">Mythimna loreyi</name>
    <dbReference type="NCBI Taxonomy" id="667449"/>
    <lineage>
        <taxon>Eukaryota</taxon>
        <taxon>Metazoa</taxon>
        <taxon>Ecdysozoa</taxon>
        <taxon>Arthropoda</taxon>
        <taxon>Hexapoda</taxon>
        <taxon>Insecta</taxon>
        <taxon>Pterygota</taxon>
        <taxon>Neoptera</taxon>
        <taxon>Endopterygota</taxon>
        <taxon>Lepidoptera</taxon>
        <taxon>Glossata</taxon>
        <taxon>Ditrysia</taxon>
        <taxon>Noctuoidea</taxon>
        <taxon>Noctuidae</taxon>
        <taxon>Noctuinae</taxon>
        <taxon>Hadenini</taxon>
        <taxon>Mythimna</taxon>
    </lineage>
</organism>